<evidence type="ECO:0000256" key="2">
    <source>
        <dbReference type="SAM" id="Phobius"/>
    </source>
</evidence>
<proteinExistence type="predicted"/>
<dbReference type="Pfam" id="PF03140">
    <property type="entry name" value="DUF247"/>
    <property type="match status" value="1"/>
</dbReference>
<feature type="compositionally biased region" description="Basic and acidic residues" evidence="1">
    <location>
        <begin position="264"/>
        <end position="273"/>
    </location>
</feature>
<gene>
    <name evidence="4" type="ORF">D0Y65_011581</name>
    <name evidence="3" type="ORF">glysoja_042403</name>
</gene>
<dbReference type="EMBL" id="KN659734">
    <property type="protein sequence ID" value="KHN18306.1"/>
    <property type="molecule type" value="Genomic_DNA"/>
</dbReference>
<feature type="transmembrane region" description="Helical" evidence="2">
    <location>
        <begin position="480"/>
        <end position="503"/>
    </location>
</feature>
<dbReference type="AlphaFoldDB" id="A0A0B2Q9Q0"/>
<organism evidence="3">
    <name type="scientific">Glycine soja</name>
    <name type="common">Wild soybean</name>
    <dbReference type="NCBI Taxonomy" id="3848"/>
    <lineage>
        <taxon>Eukaryota</taxon>
        <taxon>Viridiplantae</taxon>
        <taxon>Streptophyta</taxon>
        <taxon>Embryophyta</taxon>
        <taxon>Tracheophyta</taxon>
        <taxon>Spermatophyta</taxon>
        <taxon>Magnoliopsida</taxon>
        <taxon>eudicotyledons</taxon>
        <taxon>Gunneridae</taxon>
        <taxon>Pentapetalae</taxon>
        <taxon>rosids</taxon>
        <taxon>fabids</taxon>
        <taxon>Fabales</taxon>
        <taxon>Fabaceae</taxon>
        <taxon>Papilionoideae</taxon>
        <taxon>50 kb inversion clade</taxon>
        <taxon>NPAAA clade</taxon>
        <taxon>indigoferoid/millettioid clade</taxon>
        <taxon>Phaseoleae</taxon>
        <taxon>Glycine</taxon>
        <taxon>Glycine subgen. Soja</taxon>
    </lineage>
</organism>
<dbReference type="Proteomes" id="UP000289340">
    <property type="component" value="Chromosome 5"/>
</dbReference>
<dbReference type="Proteomes" id="UP000053555">
    <property type="component" value="Unassembled WGS sequence"/>
</dbReference>
<evidence type="ECO:0000256" key="1">
    <source>
        <dbReference type="SAM" id="MobiDB-lite"/>
    </source>
</evidence>
<reference evidence="3" key="1">
    <citation type="submission" date="2014-07" db="EMBL/GenBank/DDBJ databases">
        <title>Identification of a novel salt tolerance gene in wild soybean by whole-genome sequencing.</title>
        <authorList>
            <person name="Lam H.-M."/>
            <person name="Qi X."/>
            <person name="Li M.-W."/>
            <person name="Liu X."/>
            <person name="Xie M."/>
            <person name="Ni M."/>
            <person name="Xu X."/>
        </authorList>
    </citation>
    <scope>NUCLEOTIDE SEQUENCE [LARGE SCALE GENOMIC DNA]</scope>
    <source>
        <tissue evidence="3">Root</tissue>
    </source>
</reference>
<keyword evidence="5" id="KW-1185">Reference proteome</keyword>
<evidence type="ECO:0000313" key="3">
    <source>
        <dbReference type="EMBL" id="KHN18306.1"/>
    </source>
</evidence>
<name>A0A0B2Q9Q0_GLYSO</name>
<protein>
    <submittedName>
        <fullName evidence="3">UPF0481 protein</fullName>
    </submittedName>
</protein>
<evidence type="ECO:0000313" key="4">
    <source>
        <dbReference type="EMBL" id="RZC11450.1"/>
    </source>
</evidence>
<dbReference type="PANTHER" id="PTHR31549">
    <property type="entry name" value="PROTEIN, PUTATIVE (DUF247)-RELATED-RELATED"/>
    <property type="match status" value="1"/>
</dbReference>
<dbReference type="EMBL" id="QZWG01000005">
    <property type="protein sequence ID" value="RZC11450.1"/>
    <property type="molecule type" value="Genomic_DNA"/>
</dbReference>
<keyword evidence="2" id="KW-0472">Membrane</keyword>
<dbReference type="InterPro" id="IPR004158">
    <property type="entry name" value="DUF247_pln"/>
</dbReference>
<keyword evidence="2" id="KW-1133">Transmembrane helix</keyword>
<dbReference type="PANTHER" id="PTHR31549:SF191">
    <property type="entry name" value="DUF247 DOMAIN PROTEIN"/>
    <property type="match status" value="1"/>
</dbReference>
<evidence type="ECO:0000313" key="5">
    <source>
        <dbReference type="Proteomes" id="UP000289340"/>
    </source>
</evidence>
<dbReference type="Gramene" id="XM_028376125.1">
    <property type="protein sequence ID" value="XP_028231926.1"/>
    <property type="gene ID" value="LOC114412297"/>
</dbReference>
<sequence length="507" mass="59372">MTDTQHLSLKFDQLEKAKQIAQNSAPKIQRVAHHLRDRKHFAKHYLPRLVSIGPIHHGAEKLQLGEKYKVMWAAMYLERTKQDAQTLYQKIASNIEQLKELFSEDVVRDFPDDEKLSWSWMLFVDGCSLLQILEKGKLHYPKEMNVKVDQLALVWQDVLLLENQLPYQVLKLLSDHGNDAKLVKSMNEFLKCHHLSPVRQEQKAKKQDMGNFKSKDEDRALTEEEYRSVCVKNEDTLKGEHRIEITQESPIHLLDQLRRYVLDDPHEKKDTGRDKRKKNTNEDLDMITYRNKKRENSTNEDLDMTTYRNKKKEQNTNEDLDMTTYRNIQELRAAGIKLKREKSRRLRDVSFSYRWMCLCAELMLPEITVDDTTAPTFLNLIAYEMCPDFGNNFEICSFVAFMDSLIDHPEDVKELRAAKVLHNALGSDEEVAKLFNTISTDLVPDTESYSHVRCQIEKHYRSKYRTWIALGYHTYFSNPWAIIAFHAALVALVLTFIQTWLAIHPVG</sequence>
<feature type="region of interest" description="Disordered" evidence="1">
    <location>
        <begin position="264"/>
        <end position="283"/>
    </location>
</feature>
<keyword evidence="2" id="KW-0812">Transmembrane</keyword>
<reference evidence="4 5" key="2">
    <citation type="submission" date="2018-09" db="EMBL/GenBank/DDBJ databases">
        <title>A high-quality reference genome of wild soybean provides a powerful tool to mine soybean genomes.</title>
        <authorList>
            <person name="Xie M."/>
            <person name="Chung C.Y.L."/>
            <person name="Li M.-W."/>
            <person name="Wong F.-L."/>
            <person name="Chan T.-F."/>
            <person name="Lam H.-M."/>
        </authorList>
    </citation>
    <scope>NUCLEOTIDE SEQUENCE [LARGE SCALE GENOMIC DNA]</scope>
    <source>
        <strain evidence="5">cv. W05</strain>
        <tissue evidence="4">Hypocotyl of etiolated seedlings</tissue>
    </source>
</reference>
<accession>A0A0B2Q9Q0</accession>